<dbReference type="Proteomes" id="UP000195402">
    <property type="component" value="Unassembled WGS sequence"/>
</dbReference>
<feature type="compositionally biased region" description="Acidic residues" evidence="2">
    <location>
        <begin position="1"/>
        <end position="11"/>
    </location>
</feature>
<organism evidence="4 5">
    <name type="scientific">Macleaya cordata</name>
    <name type="common">Five-seeded plume-poppy</name>
    <name type="synonym">Bocconia cordata</name>
    <dbReference type="NCBI Taxonomy" id="56857"/>
    <lineage>
        <taxon>Eukaryota</taxon>
        <taxon>Viridiplantae</taxon>
        <taxon>Streptophyta</taxon>
        <taxon>Embryophyta</taxon>
        <taxon>Tracheophyta</taxon>
        <taxon>Spermatophyta</taxon>
        <taxon>Magnoliopsida</taxon>
        <taxon>Ranunculales</taxon>
        <taxon>Papaveraceae</taxon>
        <taxon>Papaveroideae</taxon>
        <taxon>Macleaya</taxon>
    </lineage>
</organism>
<keyword evidence="5" id="KW-1185">Reference proteome</keyword>
<feature type="domain" description="RING-type" evidence="3">
    <location>
        <begin position="551"/>
        <end position="607"/>
    </location>
</feature>
<dbReference type="InParanoid" id="A0A200QHA7"/>
<comment type="caution">
    <text evidence="4">The sequence shown here is derived from an EMBL/GenBank/DDBJ whole genome shotgun (WGS) entry which is preliminary data.</text>
</comment>
<feature type="region of interest" description="Disordered" evidence="2">
    <location>
        <begin position="501"/>
        <end position="543"/>
    </location>
</feature>
<dbReference type="EMBL" id="MVGT01002048">
    <property type="protein sequence ID" value="OVA09791.1"/>
    <property type="molecule type" value="Genomic_DNA"/>
</dbReference>
<keyword evidence="1" id="KW-0479">Metal-binding</keyword>
<feature type="region of interest" description="Disordered" evidence="2">
    <location>
        <begin position="1"/>
        <end position="23"/>
    </location>
</feature>
<dbReference type="SUPFAM" id="SSF57850">
    <property type="entry name" value="RING/U-box"/>
    <property type="match status" value="1"/>
</dbReference>
<dbReference type="PANTHER" id="PTHR31150">
    <property type="entry name" value="EXPRESSED PROTEIN"/>
    <property type="match status" value="1"/>
</dbReference>
<dbReference type="GO" id="GO:0008270">
    <property type="term" value="F:zinc ion binding"/>
    <property type="evidence" value="ECO:0007669"/>
    <property type="project" value="UniProtKB-KW"/>
</dbReference>
<proteinExistence type="predicted"/>
<keyword evidence="1" id="KW-0862">Zinc</keyword>
<dbReference type="InterPro" id="IPR013083">
    <property type="entry name" value="Znf_RING/FYVE/PHD"/>
</dbReference>
<reference evidence="4 5" key="1">
    <citation type="journal article" date="2017" name="Mol. Plant">
        <title>The Genome of Medicinal Plant Macleaya cordata Provides New Insights into Benzylisoquinoline Alkaloids Metabolism.</title>
        <authorList>
            <person name="Liu X."/>
            <person name="Liu Y."/>
            <person name="Huang P."/>
            <person name="Ma Y."/>
            <person name="Qing Z."/>
            <person name="Tang Q."/>
            <person name="Cao H."/>
            <person name="Cheng P."/>
            <person name="Zheng Y."/>
            <person name="Yuan Z."/>
            <person name="Zhou Y."/>
            <person name="Liu J."/>
            <person name="Tang Z."/>
            <person name="Zhuo Y."/>
            <person name="Zhang Y."/>
            <person name="Yu L."/>
            <person name="Huang J."/>
            <person name="Yang P."/>
            <person name="Peng Q."/>
            <person name="Zhang J."/>
            <person name="Jiang W."/>
            <person name="Zhang Z."/>
            <person name="Lin K."/>
            <person name="Ro D.K."/>
            <person name="Chen X."/>
            <person name="Xiong X."/>
            <person name="Shang Y."/>
            <person name="Huang S."/>
            <person name="Zeng J."/>
        </authorList>
    </citation>
    <scope>NUCLEOTIDE SEQUENCE [LARGE SCALE GENOMIC DNA]</scope>
    <source>
        <strain evidence="5">cv. BLH2017</strain>
        <tissue evidence="4">Root</tissue>
    </source>
</reference>
<dbReference type="AlphaFoldDB" id="A0A200QHA7"/>
<accession>A0A200QHA7</accession>
<evidence type="ECO:0000256" key="1">
    <source>
        <dbReference type="PROSITE-ProRule" id="PRU00175"/>
    </source>
</evidence>
<evidence type="ECO:0000256" key="2">
    <source>
        <dbReference type="SAM" id="MobiDB-lite"/>
    </source>
</evidence>
<name>A0A200QHA7_MACCD</name>
<evidence type="ECO:0000313" key="4">
    <source>
        <dbReference type="EMBL" id="OVA09791.1"/>
    </source>
</evidence>
<dbReference type="PROSITE" id="PS50089">
    <property type="entry name" value="ZF_RING_2"/>
    <property type="match status" value="1"/>
</dbReference>
<keyword evidence="1" id="KW-0863">Zinc-finger</keyword>
<feature type="compositionally biased region" description="Polar residues" evidence="2">
    <location>
        <begin position="12"/>
        <end position="23"/>
    </location>
</feature>
<sequence>MNTPTENDDYDPSNNPPANISPLHQNQEAGFCITQNANEMSFNNPVDHIRDMHEEDRARAQNIPMVNLMQPPIYPLMTSNIHGGTFQSHAHPFMVNIDDVSSGGTQSNNPQRPQIDRSFLTFRGNTTDEFRPSSQWHGMGTGTNFRPDSVTFSGLYGPQIDRNIPYVGANMNAAYQIHDQQELMVRNQVRNAVPSNNRIFPEQTLNLGFGDDTVNTFPSNAFVGIPSNNGMAVTPHSFLRPQVDGSSLRLGGNFGDLNWPNGNSGNTVGTNAGSNPILFGTLQRPQGDVQHCYPIQGGRIVGIRSNRGARNLNLDPHRGSQGYSGAASGHLSDIQAQVLANQQARQAIVEQARWARVAQLSSTPTQIPNEFVRAQLQQAHLNNTRSIHANSSMVSPFVGTAGSATGRDQSGHTGRSFDASVAHEASKHFTNIADMREHAQQAIRGTPVPCKGKRSPAEGSQYAQSAKVLLGTSVSSGKPVPVPVGSVIKPVPIRPQHVAKSRLMPPTSASAIPSFPRHKRTPQNFNRPASSPEYIKRKDSTESSQTIDENCALCKRNLTFAPDPAPVSQPSIPPEVAVLPCGHTFHDECLQRITPPDQSKDPPCIPCALGKF</sequence>
<dbReference type="Gene3D" id="3.30.40.10">
    <property type="entry name" value="Zinc/RING finger domain, C3HC4 (zinc finger)"/>
    <property type="match status" value="1"/>
</dbReference>
<dbReference type="PANTHER" id="PTHR31150:SF19">
    <property type="entry name" value="RING-TYPE DOMAIN-CONTAINING PROTEIN"/>
    <property type="match status" value="1"/>
</dbReference>
<dbReference type="OrthoDB" id="1887047at2759"/>
<dbReference type="OMA" id="CITQNAN"/>
<evidence type="ECO:0000313" key="5">
    <source>
        <dbReference type="Proteomes" id="UP000195402"/>
    </source>
</evidence>
<gene>
    <name evidence="4" type="ORF">BVC80_1759g1</name>
</gene>
<dbReference type="InterPro" id="IPR001841">
    <property type="entry name" value="Znf_RING"/>
</dbReference>
<protein>
    <submittedName>
        <fullName evidence="4">Zinc finger protein</fullName>
    </submittedName>
</protein>
<evidence type="ECO:0000259" key="3">
    <source>
        <dbReference type="PROSITE" id="PS50089"/>
    </source>
</evidence>